<dbReference type="GO" id="GO:0005634">
    <property type="term" value="C:nucleus"/>
    <property type="evidence" value="ECO:0007669"/>
    <property type="project" value="TreeGrafter"/>
</dbReference>
<evidence type="ECO:0000256" key="2">
    <source>
        <dbReference type="ARBA" id="ARBA00022670"/>
    </source>
</evidence>
<evidence type="ECO:0000313" key="12">
    <source>
        <dbReference type="EMBL" id="CAA7018715.1"/>
    </source>
</evidence>
<evidence type="ECO:0000313" key="13">
    <source>
        <dbReference type="Proteomes" id="UP000467841"/>
    </source>
</evidence>
<dbReference type="PANTHER" id="PTHR12606:SF136">
    <property type="entry name" value="ULP1 PROTEASE FAMILY PROTEIN"/>
    <property type="match status" value="1"/>
</dbReference>
<evidence type="ECO:0000256" key="7">
    <source>
        <dbReference type="ARBA" id="ARBA00022833"/>
    </source>
</evidence>
<dbReference type="AlphaFoldDB" id="A0A6D2HRH6"/>
<keyword evidence="13" id="KW-1185">Reference proteome</keyword>
<gene>
    <name evidence="12" type="ORF">MERR_LOCUS5950</name>
</gene>
<evidence type="ECO:0000256" key="4">
    <source>
        <dbReference type="ARBA" id="ARBA00022771"/>
    </source>
</evidence>
<evidence type="ECO:0000256" key="1">
    <source>
        <dbReference type="ARBA" id="ARBA00005234"/>
    </source>
</evidence>
<dbReference type="Pfam" id="PF02902">
    <property type="entry name" value="Peptidase_C48"/>
    <property type="match status" value="1"/>
</dbReference>
<dbReference type="GO" id="GO:0016929">
    <property type="term" value="F:deSUMOylase activity"/>
    <property type="evidence" value="ECO:0007669"/>
    <property type="project" value="TreeGrafter"/>
</dbReference>
<feature type="domain" description="Ubiquitin-like protease family profile" evidence="10">
    <location>
        <begin position="191"/>
        <end position="380"/>
    </location>
</feature>
<keyword evidence="2" id="KW-0645">Protease</keyword>
<evidence type="ECO:0000259" key="10">
    <source>
        <dbReference type="PROSITE" id="PS50600"/>
    </source>
</evidence>
<evidence type="ECO:0000259" key="11">
    <source>
        <dbReference type="PROSITE" id="PS51999"/>
    </source>
</evidence>
<dbReference type="PROSITE" id="PS51999">
    <property type="entry name" value="ZF_GRF"/>
    <property type="match status" value="1"/>
</dbReference>
<accession>A0A6D2HRH6</accession>
<feature type="region of interest" description="Disordered" evidence="9">
    <location>
        <begin position="130"/>
        <end position="153"/>
    </location>
</feature>
<evidence type="ECO:0000256" key="6">
    <source>
        <dbReference type="ARBA" id="ARBA00022807"/>
    </source>
</evidence>
<dbReference type="GO" id="GO:0008270">
    <property type="term" value="F:zinc ion binding"/>
    <property type="evidence" value="ECO:0007669"/>
    <property type="project" value="UniProtKB-KW"/>
</dbReference>
<dbReference type="Gene3D" id="3.40.395.10">
    <property type="entry name" value="Adenoviral Proteinase, Chain A"/>
    <property type="match status" value="1"/>
</dbReference>
<keyword evidence="4 8" id="KW-0863">Zinc-finger</keyword>
<evidence type="ECO:0000256" key="5">
    <source>
        <dbReference type="ARBA" id="ARBA00022801"/>
    </source>
</evidence>
<evidence type="ECO:0000256" key="3">
    <source>
        <dbReference type="ARBA" id="ARBA00022723"/>
    </source>
</evidence>
<protein>
    <submittedName>
        <fullName evidence="12">Uncharacterized protein</fullName>
    </submittedName>
</protein>
<keyword evidence="5" id="KW-0378">Hydrolase</keyword>
<evidence type="ECO:0000256" key="9">
    <source>
        <dbReference type="SAM" id="MobiDB-lite"/>
    </source>
</evidence>
<evidence type="ECO:0000256" key="8">
    <source>
        <dbReference type="PROSITE-ProRule" id="PRU01343"/>
    </source>
</evidence>
<keyword evidence="3" id="KW-0479">Metal-binding</keyword>
<sequence>MGRYSYSQPSSSSVRLISPDEADVSSTSRHYGIPNLCYCGLPTMMKTMDSTDEYPGRMFFGCKDYKVNRKVGCDLHLVKWWDEAMMEEFVLLRRATDNQGDCVRVLRVADRIEAELGELKRLALTENKRHRGADPVGSRNVKPNDGARGRGYDPFAPLDKGTKKAVIEYCKKLPGSGKRKTKKRQGVSHKILVHINAAIYLLRARLMDHPEWFRSDRICFVDTYFGHYWSAKYEEFKLVEANEKGEGKPLPNLSWDYYKGAQPEPRPTNKIWGVDIDELYVPFNVKTDHWVALLISLPKRHITVYDSLPHHVKPEELPALLEPLAVMFPYLMRTCVDEDMKYLWTLEPFTYDRPIGQEIVPQQSNDNDCGVFTLKYIECHALGMEFPQTLCHANIPDIRLKIRW</sequence>
<feature type="domain" description="GRF-type" evidence="11">
    <location>
        <begin position="37"/>
        <end position="84"/>
    </location>
</feature>
<dbReference type="InterPro" id="IPR010666">
    <property type="entry name" value="Znf_GRF"/>
</dbReference>
<dbReference type="OrthoDB" id="1053983at2759"/>
<dbReference type="PROSITE" id="PS50600">
    <property type="entry name" value="ULP_PROTEASE"/>
    <property type="match status" value="1"/>
</dbReference>
<comment type="similarity">
    <text evidence="1">Belongs to the peptidase C48 family.</text>
</comment>
<dbReference type="Proteomes" id="UP000467841">
    <property type="component" value="Unassembled WGS sequence"/>
</dbReference>
<dbReference type="SUPFAM" id="SSF54001">
    <property type="entry name" value="Cysteine proteinases"/>
    <property type="match status" value="1"/>
</dbReference>
<dbReference type="InterPro" id="IPR038765">
    <property type="entry name" value="Papain-like_cys_pep_sf"/>
</dbReference>
<dbReference type="EMBL" id="CACVBM020000410">
    <property type="protein sequence ID" value="CAA7018715.1"/>
    <property type="molecule type" value="Genomic_DNA"/>
</dbReference>
<comment type="caution">
    <text evidence="12">The sequence shown here is derived from an EMBL/GenBank/DDBJ whole genome shotgun (WGS) entry which is preliminary data.</text>
</comment>
<name>A0A6D2HRH6_9BRAS</name>
<dbReference type="GO" id="GO:0016926">
    <property type="term" value="P:protein desumoylation"/>
    <property type="evidence" value="ECO:0007669"/>
    <property type="project" value="TreeGrafter"/>
</dbReference>
<keyword evidence="7" id="KW-0862">Zinc</keyword>
<proteinExistence type="inferred from homology"/>
<organism evidence="12 13">
    <name type="scientific">Microthlaspi erraticum</name>
    <dbReference type="NCBI Taxonomy" id="1685480"/>
    <lineage>
        <taxon>Eukaryota</taxon>
        <taxon>Viridiplantae</taxon>
        <taxon>Streptophyta</taxon>
        <taxon>Embryophyta</taxon>
        <taxon>Tracheophyta</taxon>
        <taxon>Spermatophyta</taxon>
        <taxon>Magnoliopsida</taxon>
        <taxon>eudicotyledons</taxon>
        <taxon>Gunneridae</taxon>
        <taxon>Pentapetalae</taxon>
        <taxon>rosids</taxon>
        <taxon>malvids</taxon>
        <taxon>Brassicales</taxon>
        <taxon>Brassicaceae</taxon>
        <taxon>Coluteocarpeae</taxon>
        <taxon>Microthlaspi</taxon>
    </lineage>
</organism>
<keyword evidence="6" id="KW-0788">Thiol protease</keyword>
<reference evidence="12" key="1">
    <citation type="submission" date="2020-01" db="EMBL/GenBank/DDBJ databases">
        <authorList>
            <person name="Mishra B."/>
        </authorList>
    </citation>
    <scope>NUCLEOTIDE SEQUENCE [LARGE SCALE GENOMIC DNA]</scope>
</reference>
<dbReference type="PANTHER" id="PTHR12606">
    <property type="entry name" value="SENTRIN/SUMO-SPECIFIC PROTEASE"/>
    <property type="match status" value="1"/>
</dbReference>
<dbReference type="GO" id="GO:0006508">
    <property type="term" value="P:proteolysis"/>
    <property type="evidence" value="ECO:0007669"/>
    <property type="project" value="UniProtKB-KW"/>
</dbReference>
<dbReference type="InterPro" id="IPR003653">
    <property type="entry name" value="Peptidase_C48_C"/>
</dbReference>